<evidence type="ECO:0000313" key="3">
    <source>
        <dbReference type="Proteomes" id="UP000837932"/>
    </source>
</evidence>
<organism evidence="2 3">
    <name type="scientific">Emticicia aquatica</name>
    <dbReference type="NCBI Taxonomy" id="1681835"/>
    <lineage>
        <taxon>Bacteria</taxon>
        <taxon>Pseudomonadati</taxon>
        <taxon>Bacteroidota</taxon>
        <taxon>Cytophagia</taxon>
        <taxon>Cytophagales</taxon>
        <taxon>Leadbetterellaceae</taxon>
        <taxon>Emticicia</taxon>
    </lineage>
</organism>
<feature type="domain" description="DUF4097" evidence="1">
    <location>
        <begin position="144"/>
        <end position="251"/>
    </location>
</feature>
<dbReference type="InterPro" id="IPR025164">
    <property type="entry name" value="Toastrack_DUF4097"/>
</dbReference>
<keyword evidence="3" id="KW-1185">Reference proteome</keyword>
<dbReference type="Pfam" id="PF13349">
    <property type="entry name" value="DUF4097"/>
    <property type="match status" value="1"/>
</dbReference>
<gene>
    <name evidence="2" type="ORF">EMA8858_02402</name>
</gene>
<dbReference type="Proteomes" id="UP000837932">
    <property type="component" value="Unassembled WGS sequence"/>
</dbReference>
<comment type="caution">
    <text evidence="2">The sequence shown here is derived from an EMBL/GenBank/DDBJ whole genome shotgun (WGS) entry which is preliminary data.</text>
</comment>
<evidence type="ECO:0000313" key="2">
    <source>
        <dbReference type="EMBL" id="CAH0996271.1"/>
    </source>
</evidence>
<sequence length="286" mass="32155">MKKLMIPILSGMVLSCTKVAAQEPIFIEKVQKEFIVSPKSVLAVYNIDGFIKVEGYDGNKVLIEVVKTISGKTNEIVEEGKKEFKLVFEQKPDSLIAYIAEPLDSRPNRNRGKWNNDHRKIQYNYTLNYTIKVPKSMNLEVSTINDGDIEVSDVSGLMKVDNINGKITVKNAQNANEIHTINGDVTINYTTLPPNNAKYYTLNGDLKISYPANFSADCEFESFQGDFFTDFENVEKLPAKVFKTTKEDSKGTTYKLSKGSTIRIGNGGKNLKFETFNGNIYIKKQS</sequence>
<proteinExistence type="predicted"/>
<name>A0ABN8EUE2_9BACT</name>
<evidence type="ECO:0000259" key="1">
    <source>
        <dbReference type="Pfam" id="PF13349"/>
    </source>
</evidence>
<dbReference type="EMBL" id="CAKLPY010000002">
    <property type="protein sequence ID" value="CAH0996271.1"/>
    <property type="molecule type" value="Genomic_DNA"/>
</dbReference>
<protein>
    <recommendedName>
        <fullName evidence="1">DUF4097 domain-containing protein</fullName>
    </recommendedName>
</protein>
<reference evidence="2" key="1">
    <citation type="submission" date="2021-12" db="EMBL/GenBank/DDBJ databases">
        <authorList>
            <person name="Rodrigo-Torres L."/>
            <person name="Arahal R. D."/>
            <person name="Lucena T."/>
        </authorList>
    </citation>
    <scope>NUCLEOTIDE SEQUENCE</scope>
    <source>
        <strain evidence="2">CECT 8858</strain>
    </source>
</reference>
<accession>A0ABN8EUE2</accession>
<dbReference type="RefSeq" id="WP_238806835.1">
    <property type="nucleotide sequence ID" value="NZ_CAKLPY010000002.1"/>
</dbReference>
<dbReference type="PROSITE" id="PS51257">
    <property type="entry name" value="PROKAR_LIPOPROTEIN"/>
    <property type="match status" value="1"/>
</dbReference>